<accession>A0ABV3V3M0</accession>
<organism evidence="1 2">
    <name type="scientific">Kocuria carniphila</name>
    <dbReference type="NCBI Taxonomy" id="262208"/>
    <lineage>
        <taxon>Bacteria</taxon>
        <taxon>Bacillati</taxon>
        <taxon>Actinomycetota</taxon>
        <taxon>Actinomycetes</taxon>
        <taxon>Micrococcales</taxon>
        <taxon>Micrococcaceae</taxon>
        <taxon>Kocuria</taxon>
    </lineage>
</organism>
<reference evidence="1 2" key="1">
    <citation type="journal article" date="2024" name="Fungal Genet. Biol.">
        <title>The porcine skin microbiome exhibits broad fungal antagonism.</title>
        <authorList>
            <person name="De La Cruz K.F."/>
            <person name="Townsend E.C."/>
            <person name="Alex Cheong J.Z."/>
            <person name="Salamzade R."/>
            <person name="Liu A."/>
            <person name="Sandstrom S."/>
            <person name="Davila E."/>
            <person name="Huang L."/>
            <person name="Xu K.H."/>
            <person name="Wu S.Y."/>
            <person name="Meudt J.J."/>
            <person name="Shanmuganayagam D."/>
            <person name="Gibson A.L.F."/>
            <person name="Kalan L.R."/>
        </authorList>
    </citation>
    <scope>NUCLEOTIDE SEQUENCE [LARGE SCALE GENOMIC DNA]</scope>
    <source>
        <strain evidence="1 2">LK2625</strain>
    </source>
</reference>
<keyword evidence="2" id="KW-1185">Reference proteome</keyword>
<evidence type="ECO:0000313" key="1">
    <source>
        <dbReference type="EMBL" id="MEX3595112.1"/>
    </source>
</evidence>
<gene>
    <name evidence="1" type="ORF">VVR66_10345</name>
</gene>
<protein>
    <submittedName>
        <fullName evidence="1">Uncharacterized protein</fullName>
    </submittedName>
</protein>
<name>A0ABV3V3M0_9MICC</name>
<dbReference type="EMBL" id="JAYWLU010000010">
    <property type="protein sequence ID" value="MEX3595112.1"/>
    <property type="molecule type" value="Genomic_DNA"/>
</dbReference>
<comment type="caution">
    <text evidence="1">The sequence shown here is derived from an EMBL/GenBank/DDBJ whole genome shotgun (WGS) entry which is preliminary data.</text>
</comment>
<sequence>MSATWEPDILGDGFESLRLDLGHSEEGPLDATLIRHTPTRRWKNWAHR</sequence>
<dbReference type="RefSeq" id="WP_167854063.1">
    <property type="nucleotide sequence ID" value="NZ_JAYWLU010000010.1"/>
</dbReference>
<dbReference type="Proteomes" id="UP001558481">
    <property type="component" value="Unassembled WGS sequence"/>
</dbReference>
<evidence type="ECO:0000313" key="2">
    <source>
        <dbReference type="Proteomes" id="UP001558481"/>
    </source>
</evidence>
<proteinExistence type="predicted"/>